<keyword evidence="3" id="KW-1185">Reference proteome</keyword>
<feature type="compositionally biased region" description="Polar residues" evidence="1">
    <location>
        <begin position="497"/>
        <end position="511"/>
    </location>
</feature>
<protein>
    <submittedName>
        <fullName evidence="2">Uncharacterized protein</fullName>
    </submittedName>
</protein>
<dbReference type="EMBL" id="CP099429">
    <property type="protein sequence ID" value="USW58931.1"/>
    <property type="molecule type" value="Genomic_DNA"/>
</dbReference>
<sequence length="546" mass="55951">MAGVNDNLTTSLPACPSICAPCYLGASTDFANFPWNVTKTVDVTIVPLVTGLANGQSSTYGYETTTDTSYEAIESGSGQQRIFGEDETLTWSSYGTILTYPTTYAYLRGFSGASAPSASDSACADLADLTTLELPATTNPAQFLYTPVSGTDASTELMKDVLPTALLSYLGSLGTVVEQLGGNTPSICSPTTEPFESELECTTLSSSSSCFATLTDADGSLSSSCTTATAIITTTLSPTSQSALPTSFKTPAAVLRRVDGPAKFAPYTPPPGAIVPTPSPAQPQNEGPRNPTPPTATQPVQQQPPPQSQPAPPSNDNSPKQEDLHTPNDVPDVPTDNTSGQEVPGQSEQLPVSETSTPEGDVLTPDDNQNTATPDSESSSDNPQDGTSPPEDEDLPEEGGSFPNSTTEEPPEGQEQAPEGQEQTPEIQETNGTAPPDGDGPGGASSTGEEDSIHDSTGSVPPLTTSLPGPDATEPSSSAATPDAGMTGAGDYIASGMGSSQSKALTSVSPSGTSVIIEPYTGSASEELGISYGLAFLGMMLFATLL</sequence>
<feature type="compositionally biased region" description="Polar residues" evidence="1">
    <location>
        <begin position="335"/>
        <end position="358"/>
    </location>
</feature>
<evidence type="ECO:0000256" key="1">
    <source>
        <dbReference type="SAM" id="MobiDB-lite"/>
    </source>
</evidence>
<accession>A0A9Q9B9Q1</accession>
<proteinExistence type="predicted"/>
<feature type="compositionally biased region" description="Low complexity" evidence="1">
    <location>
        <begin position="413"/>
        <end position="437"/>
    </location>
</feature>
<feature type="compositionally biased region" description="Polar residues" evidence="1">
    <location>
        <begin position="455"/>
        <end position="467"/>
    </location>
</feature>
<dbReference type="AlphaFoldDB" id="A0A9Q9B9Q1"/>
<reference evidence="2" key="1">
    <citation type="submission" date="2022-06" db="EMBL/GenBank/DDBJ databases">
        <title>Complete genome sequences of two strains of the flax pathogen Septoria linicola.</title>
        <authorList>
            <person name="Lapalu N."/>
            <person name="Simon A."/>
            <person name="Demenou B."/>
            <person name="Paumier D."/>
            <person name="Guillot M.-P."/>
            <person name="Gout L."/>
            <person name="Valade R."/>
        </authorList>
    </citation>
    <scope>NUCLEOTIDE SEQUENCE</scope>
    <source>
        <strain evidence="2">SE15195</strain>
    </source>
</reference>
<feature type="region of interest" description="Disordered" evidence="1">
    <location>
        <begin position="263"/>
        <end position="511"/>
    </location>
</feature>
<evidence type="ECO:0000313" key="2">
    <source>
        <dbReference type="EMBL" id="USW58931.1"/>
    </source>
</evidence>
<feature type="compositionally biased region" description="Polar residues" evidence="1">
    <location>
        <begin position="366"/>
        <end position="387"/>
    </location>
</feature>
<gene>
    <name evidence="2" type="ORF">Slin15195_G122500</name>
</gene>
<dbReference type="Proteomes" id="UP001056384">
    <property type="component" value="Chromosome 12"/>
</dbReference>
<organism evidence="2 3">
    <name type="scientific">Septoria linicola</name>
    <dbReference type="NCBI Taxonomy" id="215465"/>
    <lineage>
        <taxon>Eukaryota</taxon>
        <taxon>Fungi</taxon>
        <taxon>Dikarya</taxon>
        <taxon>Ascomycota</taxon>
        <taxon>Pezizomycotina</taxon>
        <taxon>Dothideomycetes</taxon>
        <taxon>Dothideomycetidae</taxon>
        <taxon>Mycosphaerellales</taxon>
        <taxon>Mycosphaerellaceae</taxon>
        <taxon>Septoria</taxon>
    </lineage>
</organism>
<feature type="compositionally biased region" description="Pro residues" evidence="1">
    <location>
        <begin position="267"/>
        <end position="281"/>
    </location>
</feature>
<name>A0A9Q9B9Q1_9PEZI</name>
<feature type="compositionally biased region" description="Pro residues" evidence="1">
    <location>
        <begin position="290"/>
        <end position="313"/>
    </location>
</feature>
<evidence type="ECO:0000313" key="3">
    <source>
        <dbReference type="Proteomes" id="UP001056384"/>
    </source>
</evidence>